<keyword evidence="1" id="KW-0812">Transmembrane</keyword>
<dbReference type="OrthoDB" id="2103474at2759"/>
<dbReference type="Proteomes" id="UP000191024">
    <property type="component" value="Chromosome C"/>
</dbReference>
<accession>A0A1G4J024</accession>
<dbReference type="PANTHER" id="PTHR35519">
    <property type="entry name" value="MEMBRANE PROTEINS"/>
    <property type="match status" value="1"/>
</dbReference>
<dbReference type="PANTHER" id="PTHR35519:SF2">
    <property type="entry name" value="PH DOMAIN PROTEIN"/>
    <property type="match status" value="1"/>
</dbReference>
<keyword evidence="1" id="KW-1133">Transmembrane helix</keyword>
<reference evidence="3" key="1">
    <citation type="submission" date="2016-03" db="EMBL/GenBank/DDBJ databases">
        <authorList>
            <person name="Devillers H."/>
        </authorList>
    </citation>
    <scope>NUCLEOTIDE SEQUENCE [LARGE SCALE GENOMIC DNA]</scope>
</reference>
<keyword evidence="3" id="KW-1185">Reference proteome</keyword>
<evidence type="ECO:0000256" key="1">
    <source>
        <dbReference type="SAM" id="Phobius"/>
    </source>
</evidence>
<keyword evidence="1" id="KW-0472">Membrane</keyword>
<protein>
    <submittedName>
        <fullName evidence="2">LAMI_0C01112g1_1</fullName>
    </submittedName>
</protein>
<dbReference type="STRING" id="1230905.A0A1G4J024"/>
<name>A0A1G4J024_9SACH</name>
<sequence length="192" mass="21813">MPFYSFLLRPLARKVFGDVEIGSAAEDPYFEEVQFEKRSFWSGSTKLVRRRRDKSIPNFVPELDRKILKRIRKRAYRLDMMFHLFGIRFGWIGIIGLLPLIGDMLVLWLSLTVLREAQTITGGLPPAVSAEMVFNIAIDFGLGLIPLVGDLVSVYYKANSRNTLLLEHYLTKKYRIPGSVAAVDVAAGKKHP</sequence>
<gene>
    <name evidence="2" type="ORF">LAMI_0C01112G</name>
</gene>
<dbReference type="EMBL" id="LT598466">
    <property type="protein sequence ID" value="SCU82846.1"/>
    <property type="molecule type" value="Genomic_DNA"/>
</dbReference>
<organism evidence="2 3">
    <name type="scientific">Lachancea mirantina</name>
    <dbReference type="NCBI Taxonomy" id="1230905"/>
    <lineage>
        <taxon>Eukaryota</taxon>
        <taxon>Fungi</taxon>
        <taxon>Dikarya</taxon>
        <taxon>Ascomycota</taxon>
        <taxon>Saccharomycotina</taxon>
        <taxon>Saccharomycetes</taxon>
        <taxon>Saccharomycetales</taxon>
        <taxon>Saccharomycetaceae</taxon>
        <taxon>Lachancea</taxon>
    </lineage>
</organism>
<evidence type="ECO:0000313" key="3">
    <source>
        <dbReference type="Proteomes" id="UP000191024"/>
    </source>
</evidence>
<feature type="transmembrane region" description="Helical" evidence="1">
    <location>
        <begin position="80"/>
        <end position="101"/>
    </location>
</feature>
<dbReference type="AlphaFoldDB" id="A0A1G4J024"/>
<dbReference type="InterPro" id="IPR025187">
    <property type="entry name" value="DUF4112"/>
</dbReference>
<dbReference type="Pfam" id="PF13430">
    <property type="entry name" value="DUF4112"/>
    <property type="match status" value="1"/>
</dbReference>
<proteinExistence type="predicted"/>
<evidence type="ECO:0000313" key="2">
    <source>
        <dbReference type="EMBL" id="SCU82846.1"/>
    </source>
</evidence>